<organism evidence="9 10">
    <name type="scientific">Parenemella sanctibonifatiensis</name>
    <dbReference type="NCBI Taxonomy" id="2016505"/>
    <lineage>
        <taxon>Bacteria</taxon>
        <taxon>Bacillati</taxon>
        <taxon>Actinomycetota</taxon>
        <taxon>Actinomycetes</taxon>
        <taxon>Propionibacteriales</taxon>
        <taxon>Propionibacteriaceae</taxon>
        <taxon>Parenemella</taxon>
    </lineage>
</organism>
<dbReference type="InterPro" id="IPR052027">
    <property type="entry name" value="PspC"/>
</dbReference>
<comment type="subcellular location">
    <subcellularLocation>
        <location evidence="1">Cell membrane</location>
        <topology evidence="1">Single-pass membrane protein</topology>
    </subcellularLocation>
</comment>
<keyword evidence="10" id="KW-1185">Reference proteome</keyword>
<evidence type="ECO:0000313" key="9">
    <source>
        <dbReference type="EMBL" id="OYN92236.1"/>
    </source>
</evidence>
<gene>
    <name evidence="9" type="ORF">CGZ91_01625</name>
</gene>
<evidence type="ECO:0000313" key="10">
    <source>
        <dbReference type="Proteomes" id="UP000216300"/>
    </source>
</evidence>
<keyword evidence="5 7" id="KW-0472">Membrane</keyword>
<feature type="compositionally biased region" description="Polar residues" evidence="6">
    <location>
        <begin position="108"/>
        <end position="121"/>
    </location>
</feature>
<dbReference type="PANTHER" id="PTHR33885:SF3">
    <property type="entry name" value="PHAGE SHOCK PROTEIN C"/>
    <property type="match status" value="1"/>
</dbReference>
<reference evidence="9 10" key="1">
    <citation type="submission" date="2017-07" db="EMBL/GenBank/DDBJ databases">
        <title>Draft whole genome sequences of clinical Proprionibacteriaceae strains.</title>
        <authorList>
            <person name="Bernier A.-M."/>
            <person name="Bernard K."/>
            <person name="Domingo M.-C."/>
        </authorList>
    </citation>
    <scope>NUCLEOTIDE SEQUENCE [LARGE SCALE GENOMIC DNA]</scope>
    <source>
        <strain evidence="9 10">NML 150081</strain>
    </source>
</reference>
<evidence type="ECO:0000259" key="8">
    <source>
        <dbReference type="Pfam" id="PF04024"/>
    </source>
</evidence>
<dbReference type="PANTHER" id="PTHR33885">
    <property type="entry name" value="PHAGE SHOCK PROTEIN C"/>
    <property type="match status" value="1"/>
</dbReference>
<evidence type="ECO:0000256" key="3">
    <source>
        <dbReference type="ARBA" id="ARBA00022692"/>
    </source>
</evidence>
<dbReference type="RefSeq" id="WP_094452226.1">
    <property type="nucleotide sequence ID" value="NZ_NMVJ01000001.1"/>
</dbReference>
<sequence>MSTTGKQLRRSTSDKMLGGVCSGLAKYLGVDVTIVRVGVAVLSLLAFTGVLAYVVCWLVIPQEGATDSEAERLIETASQRWQEHQQSKSDPYAQGDADPYLQHDTNHSDTNYTDPNRPSGL</sequence>
<evidence type="ECO:0000256" key="7">
    <source>
        <dbReference type="SAM" id="Phobius"/>
    </source>
</evidence>
<evidence type="ECO:0000256" key="4">
    <source>
        <dbReference type="ARBA" id="ARBA00022989"/>
    </source>
</evidence>
<keyword evidence="3 7" id="KW-0812">Transmembrane</keyword>
<dbReference type="EMBL" id="NMVJ01000001">
    <property type="protein sequence ID" value="OYN92236.1"/>
    <property type="molecule type" value="Genomic_DNA"/>
</dbReference>
<keyword evidence="4 7" id="KW-1133">Transmembrane helix</keyword>
<evidence type="ECO:0000256" key="2">
    <source>
        <dbReference type="ARBA" id="ARBA00022475"/>
    </source>
</evidence>
<evidence type="ECO:0000256" key="1">
    <source>
        <dbReference type="ARBA" id="ARBA00004162"/>
    </source>
</evidence>
<keyword evidence="2" id="KW-1003">Cell membrane</keyword>
<dbReference type="Proteomes" id="UP000216300">
    <property type="component" value="Unassembled WGS sequence"/>
</dbReference>
<dbReference type="OrthoDB" id="7359894at2"/>
<dbReference type="InterPro" id="IPR007168">
    <property type="entry name" value="Phageshock_PspC_N"/>
</dbReference>
<protein>
    <recommendedName>
        <fullName evidence="8">Phage shock protein PspC N-terminal domain-containing protein</fullName>
    </recommendedName>
</protein>
<evidence type="ECO:0000256" key="6">
    <source>
        <dbReference type="SAM" id="MobiDB-lite"/>
    </source>
</evidence>
<name>A0A255EL35_9ACTN</name>
<proteinExistence type="predicted"/>
<feature type="domain" description="Phage shock protein PspC N-terminal" evidence="8">
    <location>
        <begin position="6"/>
        <end position="63"/>
    </location>
</feature>
<dbReference type="AlphaFoldDB" id="A0A255EL35"/>
<comment type="caution">
    <text evidence="9">The sequence shown here is derived from an EMBL/GenBank/DDBJ whole genome shotgun (WGS) entry which is preliminary data.</text>
</comment>
<feature type="region of interest" description="Disordered" evidence="6">
    <location>
        <begin position="76"/>
        <end position="121"/>
    </location>
</feature>
<dbReference type="Pfam" id="PF04024">
    <property type="entry name" value="PspC"/>
    <property type="match status" value="1"/>
</dbReference>
<dbReference type="GO" id="GO:0005886">
    <property type="term" value="C:plasma membrane"/>
    <property type="evidence" value="ECO:0007669"/>
    <property type="project" value="UniProtKB-SubCell"/>
</dbReference>
<feature type="transmembrane region" description="Helical" evidence="7">
    <location>
        <begin position="34"/>
        <end position="60"/>
    </location>
</feature>
<evidence type="ECO:0000256" key="5">
    <source>
        <dbReference type="ARBA" id="ARBA00023136"/>
    </source>
</evidence>
<accession>A0A255EL35</accession>